<evidence type="ECO:0000256" key="1">
    <source>
        <dbReference type="SAM" id="MobiDB-lite"/>
    </source>
</evidence>
<gene>
    <name evidence="2" type="ORF">ECRASSUSDP1_LOCUS8045</name>
</gene>
<accession>A0AAD1UCP6</accession>
<comment type="caution">
    <text evidence="2">The sequence shown here is derived from an EMBL/GenBank/DDBJ whole genome shotgun (WGS) entry which is preliminary data.</text>
</comment>
<dbReference type="EMBL" id="CAMPGE010007854">
    <property type="protein sequence ID" value="CAI2366771.1"/>
    <property type="molecule type" value="Genomic_DNA"/>
</dbReference>
<proteinExistence type="predicted"/>
<dbReference type="Proteomes" id="UP001295684">
    <property type="component" value="Unassembled WGS sequence"/>
</dbReference>
<evidence type="ECO:0000313" key="3">
    <source>
        <dbReference type="Proteomes" id="UP001295684"/>
    </source>
</evidence>
<protein>
    <submittedName>
        <fullName evidence="2">Uncharacterized protein</fullName>
    </submittedName>
</protein>
<evidence type="ECO:0000313" key="2">
    <source>
        <dbReference type="EMBL" id="CAI2366771.1"/>
    </source>
</evidence>
<feature type="region of interest" description="Disordered" evidence="1">
    <location>
        <begin position="283"/>
        <end position="308"/>
    </location>
</feature>
<reference evidence="2" key="1">
    <citation type="submission" date="2023-07" db="EMBL/GenBank/DDBJ databases">
        <authorList>
            <consortium name="AG Swart"/>
            <person name="Singh M."/>
            <person name="Singh A."/>
            <person name="Seah K."/>
            <person name="Emmerich C."/>
        </authorList>
    </citation>
    <scope>NUCLEOTIDE SEQUENCE</scope>
    <source>
        <strain evidence="2">DP1</strain>
    </source>
</reference>
<sequence>MEHKNEADLRESMGFHFRNKDMIINGLVSRAEEEEKHNKKVKLYKHTYLFRKRTTRLHENDIVKWAKSRASKHTALRYLTSMDEYKRFGQIKRLFVNTQKMEDSLKGTDYQKNKQERILKNRQKRLEQARKQKSERMSIMAEGKTPNINDLAHVLVSKRKGSFDFGNINSSIKVKKRRKFSNISVDDAKLNTNSNLRPQFNNQQHFVNYQKPQRLHEPKKFGKELHHTRNGIKMNVKQTIYSSFDDAIPLKNNQSLLKASHDPKTLSMNFRKPLTTHLKPPQEILKHQPPTKPGPKFAQNKPKRPKNASKIEYSPIICPEPTDSSQNCPILDSIFSKIYASFTPSYNPSKVSKEEKKKYVSSIFHFLTFFPKFSSNFLKFLLKLDPKQRKMTV</sequence>
<name>A0AAD1UCP6_EUPCR</name>
<keyword evidence="3" id="KW-1185">Reference proteome</keyword>
<organism evidence="2 3">
    <name type="scientific">Euplotes crassus</name>
    <dbReference type="NCBI Taxonomy" id="5936"/>
    <lineage>
        <taxon>Eukaryota</taxon>
        <taxon>Sar</taxon>
        <taxon>Alveolata</taxon>
        <taxon>Ciliophora</taxon>
        <taxon>Intramacronucleata</taxon>
        <taxon>Spirotrichea</taxon>
        <taxon>Hypotrichia</taxon>
        <taxon>Euplotida</taxon>
        <taxon>Euplotidae</taxon>
        <taxon>Moneuplotes</taxon>
    </lineage>
</organism>
<dbReference type="AlphaFoldDB" id="A0AAD1UCP6"/>